<keyword evidence="2" id="KW-1185">Reference proteome</keyword>
<evidence type="ECO:0000313" key="1">
    <source>
        <dbReference type="EMBL" id="CAH0042127.1"/>
    </source>
</evidence>
<dbReference type="Proteomes" id="UP000696573">
    <property type="component" value="Unassembled WGS sequence"/>
</dbReference>
<protein>
    <submittedName>
        <fullName evidence="1">Uncharacterized protein</fullName>
    </submittedName>
</protein>
<dbReference type="EMBL" id="CABFNQ020000765">
    <property type="protein sequence ID" value="CAH0042127.1"/>
    <property type="molecule type" value="Genomic_DNA"/>
</dbReference>
<evidence type="ECO:0000313" key="2">
    <source>
        <dbReference type="Proteomes" id="UP000696573"/>
    </source>
</evidence>
<dbReference type="AlphaFoldDB" id="A0A9N9VZZ2"/>
<comment type="caution">
    <text evidence="1">The sequence shown here is derived from an EMBL/GenBank/DDBJ whole genome shotgun (WGS) entry which is preliminary data.</text>
</comment>
<name>A0A9N9VZZ2_9HYPO</name>
<sequence>MVAEAYESSFQPYAYSDIEFNRTCHLSFIEELHGIMGKIAAIRLVVIAPGYLRGHGGEVIQCGRTFGRVVFDIGPELTDRTAVWVFAWMNFGLETDLPTVE</sequence>
<gene>
    <name evidence="1" type="ORF">CRHIZ90672A_00016589</name>
</gene>
<accession>A0A9N9VZZ2</accession>
<reference evidence="1" key="1">
    <citation type="submission" date="2021-10" db="EMBL/GenBank/DDBJ databases">
        <authorList>
            <person name="Piombo E."/>
        </authorList>
    </citation>
    <scope>NUCLEOTIDE SEQUENCE</scope>
</reference>
<proteinExistence type="predicted"/>
<organism evidence="1 2">
    <name type="scientific">Clonostachys rhizophaga</name>
    <dbReference type="NCBI Taxonomy" id="160324"/>
    <lineage>
        <taxon>Eukaryota</taxon>
        <taxon>Fungi</taxon>
        <taxon>Dikarya</taxon>
        <taxon>Ascomycota</taxon>
        <taxon>Pezizomycotina</taxon>
        <taxon>Sordariomycetes</taxon>
        <taxon>Hypocreomycetidae</taxon>
        <taxon>Hypocreales</taxon>
        <taxon>Bionectriaceae</taxon>
        <taxon>Clonostachys</taxon>
    </lineage>
</organism>